<evidence type="ECO:0000259" key="7">
    <source>
        <dbReference type="PROSITE" id="PS50970"/>
    </source>
</evidence>
<proteinExistence type="predicted"/>
<sequence>MSQSNPIKALLADAPFMVIDGALATELEALGCDLNDSLWSARLLAQAPEKIRQVHQAYFEAGADCAITASYQATIPGFMQAGMTVEQARELIKRSVTLAMEARDAVWQPGQADRPRPLVAASVGPYGAYLADGSEYRGGYDLDRAGLVEFHRERLELLLASGADLLAVETLPSLEEALAITDLLAEHPGAQAWITFSAKDGEHISDGTPIEACAAALAGCPGVAAIGVNCTALKHIESLIASIKRACDLPVLVYPNSGEQYDPVTKTWHPAACEHSGPSGLVQGAEQWLAAGASGIGGCCRTTPEDIQALAQWRRLR</sequence>
<keyword evidence="4 6" id="KW-0862">Zinc</keyword>
<dbReference type="PANTHER" id="PTHR46015:SF1">
    <property type="entry name" value="HOMOCYSTEINE S-METHYLTRANSFERASE-LIKE ISOFORM 1"/>
    <property type="match status" value="1"/>
</dbReference>
<evidence type="ECO:0000256" key="4">
    <source>
        <dbReference type="ARBA" id="ARBA00022833"/>
    </source>
</evidence>
<dbReference type="GO" id="GO:0046872">
    <property type="term" value="F:metal ion binding"/>
    <property type="evidence" value="ECO:0007669"/>
    <property type="project" value="UniProtKB-KW"/>
</dbReference>
<gene>
    <name evidence="8" type="ORF">B0H98_10894</name>
</gene>
<name>A0A2T0UZY4_9GAMM</name>
<dbReference type="GO" id="GO:0033528">
    <property type="term" value="P:S-methylmethionine cycle"/>
    <property type="evidence" value="ECO:0007669"/>
    <property type="project" value="TreeGrafter"/>
</dbReference>
<dbReference type="EMBL" id="PVTK01000008">
    <property type="protein sequence ID" value="PRY63499.1"/>
    <property type="molecule type" value="Genomic_DNA"/>
</dbReference>
<keyword evidence="1 6" id="KW-0489">Methyltransferase</keyword>
<dbReference type="PROSITE" id="PS50970">
    <property type="entry name" value="HCY"/>
    <property type="match status" value="1"/>
</dbReference>
<keyword evidence="9" id="KW-1185">Reference proteome</keyword>
<dbReference type="GO" id="GO:0008898">
    <property type="term" value="F:S-adenosylmethionine-homocysteine S-methyltransferase activity"/>
    <property type="evidence" value="ECO:0007669"/>
    <property type="project" value="TreeGrafter"/>
</dbReference>
<evidence type="ECO:0000256" key="1">
    <source>
        <dbReference type="ARBA" id="ARBA00022603"/>
    </source>
</evidence>
<dbReference type="SUPFAM" id="SSF82282">
    <property type="entry name" value="Homocysteine S-methyltransferase"/>
    <property type="match status" value="1"/>
</dbReference>
<evidence type="ECO:0000256" key="2">
    <source>
        <dbReference type="ARBA" id="ARBA00022679"/>
    </source>
</evidence>
<comment type="cofactor">
    <cofactor evidence="6">
        <name>Zn(2+)</name>
        <dbReference type="ChEBI" id="CHEBI:29105"/>
    </cofactor>
</comment>
<dbReference type="GO" id="GO:0032259">
    <property type="term" value="P:methylation"/>
    <property type="evidence" value="ECO:0007669"/>
    <property type="project" value="UniProtKB-KW"/>
</dbReference>
<organism evidence="8 9">
    <name type="scientific">Vreelandella songnenensis</name>
    <dbReference type="NCBI Taxonomy" id="1176243"/>
    <lineage>
        <taxon>Bacteria</taxon>
        <taxon>Pseudomonadati</taxon>
        <taxon>Pseudomonadota</taxon>
        <taxon>Gammaproteobacteria</taxon>
        <taxon>Oceanospirillales</taxon>
        <taxon>Halomonadaceae</taxon>
        <taxon>Vreelandella</taxon>
    </lineage>
</organism>
<dbReference type="AlphaFoldDB" id="A0A2T0UZY4"/>
<dbReference type="RefSeq" id="WP_106375553.1">
    <property type="nucleotide sequence ID" value="NZ_PVTK01000008.1"/>
</dbReference>
<dbReference type="PANTHER" id="PTHR46015">
    <property type="entry name" value="ZGC:172121"/>
    <property type="match status" value="1"/>
</dbReference>
<evidence type="ECO:0000313" key="9">
    <source>
        <dbReference type="Proteomes" id="UP000237647"/>
    </source>
</evidence>
<feature type="binding site" evidence="6">
    <location>
        <position position="300"/>
    </location>
    <ligand>
        <name>Zn(2+)</name>
        <dbReference type="ChEBI" id="CHEBI:29105"/>
    </ligand>
</feature>
<keyword evidence="3 6" id="KW-0479">Metal-binding</keyword>
<dbReference type="GO" id="GO:0009086">
    <property type="term" value="P:methionine biosynthetic process"/>
    <property type="evidence" value="ECO:0007669"/>
    <property type="project" value="TreeGrafter"/>
</dbReference>
<evidence type="ECO:0000256" key="5">
    <source>
        <dbReference type="ARBA" id="ARBA00076752"/>
    </source>
</evidence>
<dbReference type="FunFam" id="3.20.20.330:FF:000002">
    <property type="entry name" value="Homocysteine S-methyltransferase"/>
    <property type="match status" value="1"/>
</dbReference>
<feature type="domain" description="Hcy-binding" evidence="7">
    <location>
        <begin position="5"/>
        <end position="314"/>
    </location>
</feature>
<feature type="binding site" evidence="6">
    <location>
        <position position="299"/>
    </location>
    <ligand>
        <name>Zn(2+)</name>
        <dbReference type="ChEBI" id="CHEBI:29105"/>
    </ligand>
</feature>
<dbReference type="InterPro" id="IPR003726">
    <property type="entry name" value="HCY_dom"/>
</dbReference>
<evidence type="ECO:0000256" key="6">
    <source>
        <dbReference type="PROSITE-ProRule" id="PRU00333"/>
    </source>
</evidence>
<reference evidence="8 9" key="1">
    <citation type="submission" date="2018-03" db="EMBL/GenBank/DDBJ databases">
        <title>Genomic Encyclopedia of Type Strains, Phase III (KMG-III): the genomes of soil and plant-associated and newly described type strains.</title>
        <authorList>
            <person name="Whitman W."/>
        </authorList>
    </citation>
    <scope>NUCLEOTIDE SEQUENCE [LARGE SCALE GENOMIC DNA]</scope>
    <source>
        <strain evidence="8 9">CGMCC 1.12152</strain>
    </source>
</reference>
<dbReference type="InterPro" id="IPR036589">
    <property type="entry name" value="HCY_dom_sf"/>
</dbReference>
<feature type="binding site" evidence="6">
    <location>
        <position position="230"/>
    </location>
    <ligand>
        <name>Zn(2+)</name>
        <dbReference type="ChEBI" id="CHEBI:29105"/>
    </ligand>
</feature>
<keyword evidence="2 6" id="KW-0808">Transferase</keyword>
<comment type="caution">
    <text evidence="8">The sequence shown here is derived from an EMBL/GenBank/DDBJ whole genome shotgun (WGS) entry which is preliminary data.</text>
</comment>
<dbReference type="InterPro" id="IPR051486">
    <property type="entry name" value="Hcy_S-methyltransferase"/>
</dbReference>
<evidence type="ECO:0000313" key="8">
    <source>
        <dbReference type="EMBL" id="PRY63499.1"/>
    </source>
</evidence>
<protein>
    <recommendedName>
        <fullName evidence="5">S-methylmethionine:homocysteine methyltransferase</fullName>
    </recommendedName>
</protein>
<dbReference type="Gene3D" id="3.20.20.330">
    <property type="entry name" value="Homocysteine-binding-like domain"/>
    <property type="match status" value="1"/>
</dbReference>
<dbReference type="Pfam" id="PF02574">
    <property type="entry name" value="S-methyl_trans"/>
    <property type="match status" value="1"/>
</dbReference>
<dbReference type="NCBIfam" id="NF007020">
    <property type="entry name" value="PRK09485.1"/>
    <property type="match status" value="1"/>
</dbReference>
<dbReference type="OrthoDB" id="9803687at2"/>
<dbReference type="Proteomes" id="UP000237647">
    <property type="component" value="Unassembled WGS sequence"/>
</dbReference>
<evidence type="ECO:0000256" key="3">
    <source>
        <dbReference type="ARBA" id="ARBA00022723"/>
    </source>
</evidence>
<accession>A0A2T0UZY4</accession>